<keyword evidence="3" id="KW-0540">Nuclease</keyword>
<dbReference type="GO" id="GO:0003676">
    <property type="term" value="F:nucleic acid binding"/>
    <property type="evidence" value="ECO:0007669"/>
    <property type="project" value="InterPro"/>
</dbReference>
<name>A0A8J8G906_9FLAO</name>
<comment type="caution">
    <text evidence="3">The sequence shown here is derived from an EMBL/GenBank/DDBJ whole genome shotgun (WGS) entry which is preliminary data.</text>
</comment>
<evidence type="ECO:0000313" key="4">
    <source>
        <dbReference type="Proteomes" id="UP000610746"/>
    </source>
</evidence>
<keyword evidence="3" id="KW-0255">Endonuclease</keyword>
<dbReference type="AlphaFoldDB" id="A0A8J8G906"/>
<dbReference type="GO" id="GO:0004519">
    <property type="term" value="F:endonuclease activity"/>
    <property type="evidence" value="ECO:0007669"/>
    <property type="project" value="UniProtKB-KW"/>
</dbReference>
<evidence type="ECO:0000256" key="2">
    <source>
        <dbReference type="HAMAP-Rule" id="MF_00048"/>
    </source>
</evidence>
<dbReference type="Gene3D" id="3.40.1350.10">
    <property type="match status" value="1"/>
</dbReference>
<sequence>MADHNEFGNLAEEMAVDFLTKMGCTILKRNFRYQKAEIDIIALYKNEILIVEVKARSTDVFLEPQEAVNKRKIKLIVMAANEYMNKGNRTEEVRFDIISVLPDAAGKLQITHLENAFEAFDAN</sequence>
<dbReference type="InterPro" id="IPR011335">
    <property type="entry name" value="Restrct_endonuc-II-like"/>
</dbReference>
<dbReference type="HAMAP" id="MF_00048">
    <property type="entry name" value="UPF0102"/>
    <property type="match status" value="1"/>
</dbReference>
<accession>A0A8J8G906</accession>
<dbReference type="EMBL" id="JABSNO010000001">
    <property type="protein sequence ID" value="NRS91192.1"/>
    <property type="molecule type" value="Genomic_DNA"/>
</dbReference>
<reference evidence="3" key="1">
    <citation type="submission" date="2020-05" db="EMBL/GenBank/DDBJ databases">
        <title>Genomic Encyclopedia of Type Strains, Phase IV (KMG-V): Genome sequencing to study the core and pangenomes of soil and plant-associated prokaryotes.</title>
        <authorList>
            <person name="Whitman W."/>
        </authorList>
    </citation>
    <scope>NUCLEOTIDE SEQUENCE</scope>
    <source>
        <strain evidence="3">16F</strain>
    </source>
</reference>
<proteinExistence type="inferred from homology"/>
<dbReference type="CDD" id="cd20736">
    <property type="entry name" value="PoNe_Nuclease"/>
    <property type="match status" value="1"/>
</dbReference>
<protein>
    <recommendedName>
        <fullName evidence="2">UPF0102 protein HNQ03_000257</fullName>
    </recommendedName>
</protein>
<dbReference type="RefSeq" id="WP_173777818.1">
    <property type="nucleotide sequence ID" value="NZ_JABSNO010000001.1"/>
</dbReference>
<comment type="similarity">
    <text evidence="1 2">Belongs to the UPF0102 family.</text>
</comment>
<evidence type="ECO:0000313" key="3">
    <source>
        <dbReference type="EMBL" id="NRS91192.1"/>
    </source>
</evidence>
<dbReference type="Proteomes" id="UP000610746">
    <property type="component" value="Unassembled WGS sequence"/>
</dbReference>
<dbReference type="SUPFAM" id="SSF52980">
    <property type="entry name" value="Restriction endonuclease-like"/>
    <property type="match status" value="1"/>
</dbReference>
<dbReference type="PANTHER" id="PTHR34039">
    <property type="entry name" value="UPF0102 PROTEIN YRAN"/>
    <property type="match status" value="1"/>
</dbReference>
<dbReference type="InterPro" id="IPR011856">
    <property type="entry name" value="tRNA_endonuc-like_dom_sf"/>
</dbReference>
<evidence type="ECO:0000256" key="1">
    <source>
        <dbReference type="ARBA" id="ARBA00006738"/>
    </source>
</evidence>
<organism evidence="3 4">
    <name type="scientific">Frigoriflavimonas asaccharolytica</name>
    <dbReference type="NCBI Taxonomy" id="2735899"/>
    <lineage>
        <taxon>Bacteria</taxon>
        <taxon>Pseudomonadati</taxon>
        <taxon>Bacteroidota</taxon>
        <taxon>Flavobacteriia</taxon>
        <taxon>Flavobacteriales</taxon>
        <taxon>Weeksellaceae</taxon>
        <taxon>Frigoriflavimonas</taxon>
    </lineage>
</organism>
<keyword evidence="3" id="KW-0378">Hydrolase</keyword>
<keyword evidence="4" id="KW-1185">Reference proteome</keyword>
<dbReference type="PANTHER" id="PTHR34039:SF1">
    <property type="entry name" value="UPF0102 PROTEIN YRAN"/>
    <property type="match status" value="1"/>
</dbReference>
<gene>
    <name evidence="3" type="ORF">HNQ03_000257</name>
</gene>
<dbReference type="InterPro" id="IPR003509">
    <property type="entry name" value="UPF0102_YraN-like"/>
</dbReference>
<dbReference type="Pfam" id="PF02021">
    <property type="entry name" value="UPF0102"/>
    <property type="match status" value="1"/>
</dbReference>